<sequence length="77" mass="8492">MGVAGRQEDNSLKRYLRGASMRLQGMKEASGSQSLVIQILNAQALRVLNARNETVVRAVTTHTNNMCGGRKFCLLTR</sequence>
<name>A0A195DKJ4_9HYME</name>
<dbReference type="AlphaFoldDB" id="A0A195DKJ4"/>
<protein>
    <submittedName>
        <fullName evidence="1">Uncharacterized protein</fullName>
    </submittedName>
</protein>
<accession>A0A195DKJ4</accession>
<keyword evidence="2" id="KW-1185">Reference proteome</keyword>
<gene>
    <name evidence="1" type="ORF">ALC57_14413</name>
</gene>
<dbReference type="Proteomes" id="UP000078492">
    <property type="component" value="Unassembled WGS sequence"/>
</dbReference>
<proteinExistence type="predicted"/>
<dbReference type="EMBL" id="KQ980765">
    <property type="protein sequence ID" value="KYN13400.1"/>
    <property type="molecule type" value="Genomic_DNA"/>
</dbReference>
<evidence type="ECO:0000313" key="2">
    <source>
        <dbReference type="Proteomes" id="UP000078492"/>
    </source>
</evidence>
<organism evidence="1 2">
    <name type="scientific">Trachymyrmex cornetzi</name>
    <dbReference type="NCBI Taxonomy" id="471704"/>
    <lineage>
        <taxon>Eukaryota</taxon>
        <taxon>Metazoa</taxon>
        <taxon>Ecdysozoa</taxon>
        <taxon>Arthropoda</taxon>
        <taxon>Hexapoda</taxon>
        <taxon>Insecta</taxon>
        <taxon>Pterygota</taxon>
        <taxon>Neoptera</taxon>
        <taxon>Endopterygota</taxon>
        <taxon>Hymenoptera</taxon>
        <taxon>Apocrita</taxon>
        <taxon>Aculeata</taxon>
        <taxon>Formicoidea</taxon>
        <taxon>Formicidae</taxon>
        <taxon>Myrmicinae</taxon>
        <taxon>Trachymyrmex</taxon>
    </lineage>
</organism>
<reference evidence="1 2" key="1">
    <citation type="submission" date="2015-09" db="EMBL/GenBank/DDBJ databases">
        <title>Trachymyrmex cornetzi WGS genome.</title>
        <authorList>
            <person name="Nygaard S."/>
            <person name="Hu H."/>
            <person name="Boomsma J."/>
            <person name="Zhang G."/>
        </authorList>
    </citation>
    <scope>NUCLEOTIDE SEQUENCE [LARGE SCALE GENOMIC DNA]</scope>
    <source>
        <strain evidence="1">Tcor2-1</strain>
        <tissue evidence="1">Whole body</tissue>
    </source>
</reference>
<evidence type="ECO:0000313" key="1">
    <source>
        <dbReference type="EMBL" id="KYN13400.1"/>
    </source>
</evidence>